<dbReference type="SUPFAM" id="SSF49723">
    <property type="entry name" value="Lipase/lipooxygenase domain (PLAT/LH2 domain)"/>
    <property type="match status" value="1"/>
</dbReference>
<evidence type="ECO:0000256" key="2">
    <source>
        <dbReference type="PROSITE-ProRule" id="PRU00152"/>
    </source>
</evidence>
<reference evidence="8 9" key="3">
    <citation type="journal article" date="2016" name="Sci. Rep.">
        <title>Genome-wide diversity and gene expression profiling of Babesia microti isolates identify polymorphic genes that mediate host-pathogen interactions.</title>
        <authorList>
            <person name="Silva J.C."/>
            <person name="Cornillot E."/>
            <person name="McCracken C."/>
            <person name="Usmani-Brown S."/>
            <person name="Dwivedi A."/>
            <person name="Ifeonu O.O."/>
            <person name="Crabtree J."/>
            <person name="Gotia H.T."/>
            <person name="Virji A.Z."/>
            <person name="Reynes C."/>
            <person name="Colinge J."/>
            <person name="Kumar V."/>
            <person name="Lawres L."/>
            <person name="Pazzi J.E."/>
            <person name="Pablo J.V."/>
            <person name="Hung C."/>
            <person name="Brancato J."/>
            <person name="Kumari P."/>
            <person name="Orvis J."/>
            <person name="Tretina K."/>
            <person name="Chibucos M."/>
            <person name="Ott S."/>
            <person name="Sadzewicz L."/>
            <person name="Sengamalay N."/>
            <person name="Shetty A.C."/>
            <person name="Su Q."/>
            <person name="Tallon L."/>
            <person name="Fraser C.M."/>
            <person name="Frutos R."/>
            <person name="Molina D.M."/>
            <person name="Krause P.J."/>
            <person name="Ben Mamoun C."/>
        </authorList>
    </citation>
    <scope>NUCLEOTIDE SEQUENCE [LARGE SCALE GENOMIC DNA]</scope>
    <source>
        <strain evidence="8 9">RI</strain>
    </source>
</reference>
<dbReference type="PROSITE" id="PS50820">
    <property type="entry name" value="LCCL"/>
    <property type="match status" value="3"/>
</dbReference>
<evidence type="ECO:0000256" key="1">
    <source>
        <dbReference type="ARBA" id="ARBA00023157"/>
    </source>
</evidence>
<dbReference type="InterPro" id="IPR001190">
    <property type="entry name" value="SRCR"/>
</dbReference>
<dbReference type="KEGG" id="bmic:BmR1_04g06740"/>
<evidence type="ECO:0000259" key="5">
    <source>
        <dbReference type="PROSITE" id="PS50095"/>
    </source>
</evidence>
<dbReference type="Pfam" id="PF03815">
    <property type="entry name" value="LCCL"/>
    <property type="match status" value="4"/>
</dbReference>
<evidence type="ECO:0000256" key="3">
    <source>
        <dbReference type="SAM" id="MobiDB-lite"/>
    </source>
</evidence>
<protein>
    <submittedName>
        <fullName evidence="8">Lysyl oxidase homolog 3</fullName>
        <ecNumber evidence="8">1.4.3.-</ecNumber>
    </submittedName>
</protein>
<dbReference type="EC" id="1.4.3.-" evidence="8"/>
<dbReference type="OrthoDB" id="536948at2759"/>
<feature type="domain" description="LCCL" evidence="7">
    <location>
        <begin position="251"/>
        <end position="331"/>
    </location>
</feature>
<dbReference type="GO" id="GO:0016020">
    <property type="term" value="C:membrane"/>
    <property type="evidence" value="ECO:0007669"/>
    <property type="project" value="InterPro"/>
</dbReference>
<dbReference type="SMART" id="SM00308">
    <property type="entry name" value="LH2"/>
    <property type="match status" value="1"/>
</dbReference>
<keyword evidence="4" id="KW-0732">Signal</keyword>
<proteinExistence type="predicted"/>
<feature type="domain" description="PLAT" evidence="5">
    <location>
        <begin position="140"/>
        <end position="248"/>
    </location>
</feature>
<dbReference type="GO" id="GO:0016491">
    <property type="term" value="F:oxidoreductase activity"/>
    <property type="evidence" value="ECO:0007669"/>
    <property type="project" value="UniProtKB-KW"/>
</dbReference>
<dbReference type="Pfam" id="PF00530">
    <property type="entry name" value="SRCR"/>
    <property type="match status" value="2"/>
</dbReference>
<dbReference type="VEuPathDB" id="PiroplasmaDB:BmR1_04g06740"/>
<dbReference type="Proteomes" id="UP000002899">
    <property type="component" value="Chromosome IV"/>
</dbReference>
<dbReference type="RefSeq" id="XP_021337760.1">
    <property type="nucleotide sequence ID" value="XM_021482542.1"/>
</dbReference>
<feature type="chain" id="PRO_5012230071" evidence="4">
    <location>
        <begin position="19"/>
        <end position="1210"/>
    </location>
</feature>
<name>A0A1N6LXV3_BABMR</name>
<dbReference type="Gene3D" id="2.60.120.200">
    <property type="match status" value="1"/>
</dbReference>
<feature type="compositionally biased region" description="Basic and acidic residues" evidence="3">
    <location>
        <begin position="757"/>
        <end position="773"/>
    </location>
</feature>
<dbReference type="AlphaFoldDB" id="A0A1N6LXV3"/>
<feature type="domain" description="LCCL" evidence="7">
    <location>
        <begin position="621"/>
        <end position="716"/>
    </location>
</feature>
<reference evidence="8 9" key="1">
    <citation type="journal article" date="2012" name="Nucleic Acids Res.">
        <title>Sequencing of the smallest Apicomplexan genome from the human pathogen Babesia microti.</title>
        <authorList>
            <person name="Cornillot E."/>
            <person name="Hadj-Kaddour K."/>
            <person name="Dassouli A."/>
            <person name="Noel B."/>
            <person name="Ranwez V."/>
            <person name="Vacherie B."/>
            <person name="Augagneur Y."/>
            <person name="Bres V."/>
            <person name="Duclos A."/>
            <person name="Randazzo S."/>
            <person name="Carcy B."/>
            <person name="Debierre-Grockiego F."/>
            <person name="Delbecq S."/>
            <person name="Moubri-Menage K."/>
            <person name="Shams-Eldin H."/>
            <person name="Usmani-Brown S."/>
            <person name="Bringaud F."/>
            <person name="Wincker P."/>
            <person name="Vivares C.P."/>
            <person name="Schwarz R.T."/>
            <person name="Schetters T.P."/>
            <person name="Krause P.J."/>
            <person name="Gorenflot A."/>
            <person name="Berry V."/>
            <person name="Barbe V."/>
            <person name="Ben Mamoun C."/>
        </authorList>
    </citation>
    <scope>NUCLEOTIDE SEQUENCE [LARGE SCALE GENOMIC DNA]</scope>
    <source>
        <strain evidence="8 9">RI</strain>
    </source>
</reference>
<dbReference type="InterPro" id="IPR001024">
    <property type="entry name" value="PLAT/LH2_dom"/>
</dbReference>
<keyword evidence="9" id="KW-1185">Reference proteome</keyword>
<dbReference type="EMBL" id="LN871599">
    <property type="protein sequence ID" value="SIO73692.1"/>
    <property type="molecule type" value="Genomic_DNA"/>
</dbReference>
<comment type="caution">
    <text evidence="2">Lacks conserved residue(s) required for the propagation of feature annotation.</text>
</comment>
<evidence type="ECO:0000259" key="7">
    <source>
        <dbReference type="PROSITE" id="PS50820"/>
    </source>
</evidence>
<feature type="region of interest" description="Disordered" evidence="3">
    <location>
        <begin position="757"/>
        <end position="777"/>
    </location>
</feature>
<feature type="domain" description="LCCL" evidence="7">
    <location>
        <begin position="1105"/>
        <end position="1202"/>
    </location>
</feature>
<dbReference type="InterPro" id="IPR004043">
    <property type="entry name" value="LCCL"/>
</dbReference>
<dbReference type="PANTHER" id="PTHR31331:SF1">
    <property type="entry name" value="CYSTEINE RICH SECRETORY PROTEIN LCCL DOMAIN CONTAINING 2"/>
    <property type="match status" value="1"/>
</dbReference>
<dbReference type="Pfam" id="PF01477">
    <property type="entry name" value="PLAT"/>
    <property type="match status" value="1"/>
</dbReference>
<feature type="signal peptide" evidence="4">
    <location>
        <begin position="1"/>
        <end position="18"/>
    </location>
</feature>
<feature type="domain" description="SRCR" evidence="6">
    <location>
        <begin position="365"/>
        <end position="480"/>
    </location>
</feature>
<dbReference type="Gene3D" id="3.10.250.10">
    <property type="entry name" value="SRCR-like domain"/>
    <property type="match status" value="2"/>
</dbReference>
<dbReference type="Gene3D" id="2.40.180.10">
    <property type="entry name" value="Catalase core domain"/>
    <property type="match status" value="1"/>
</dbReference>
<dbReference type="InterPro" id="IPR051957">
    <property type="entry name" value="CRISP-LCCL_domain"/>
</dbReference>
<dbReference type="PROSITE" id="PS50095">
    <property type="entry name" value="PLAT"/>
    <property type="match status" value="1"/>
</dbReference>
<dbReference type="SUPFAM" id="SSF56487">
    <property type="entry name" value="SRCR-like"/>
    <property type="match status" value="2"/>
</dbReference>
<dbReference type="SMART" id="SM00202">
    <property type="entry name" value="SR"/>
    <property type="match status" value="2"/>
</dbReference>
<sequence length="1210" mass="132828">MLWHILATLFLFPVHTLTNESTENSTKICEVDDLVEYAIKQRLPISETLFDGCDGTLSLSGTNGNIGGILLCGKNGKFKTNIKHVGVDIGDIKYIVLDKGDSYAYECLEIEINKNNRFWRFNCTEQFHNGKAKLYPEGNKPYIIELKTGSQIGAGTEGNVRIKLIGENGQTGSIYLTNHLKRGSVNIYHIKASDVGELKSIVVSNDSTDLPWYCVSVSVLFNDRRVPFGINRWLGGTYNNNALVSLNDNSFVHEITCSTRLVDIFLGMPTDKLHSFAVKCPLNCPKEKVEGFIIHPGSTSICSAAIVDGIISYGGGEVNVTVGPQLPRYNAGIGTRNSIDYEPFNRTSSFYLYKIDSIDDIDSKIRLVDGRGELASVGRLEIFDENAGHWGTVCGSGKGTKFTSKAAHLVCHHLGFETGERVYTGCKDVYGEYMCAHRGYPVAIAGLGCLGNERSITQCPFENPTVDCLNHENDVVIHCRKQISSFGDVKLVNYADHVTNNGNIGRLEINVGGYRPICSDKWSLKEAIIACNQLGYANVDGEGCVNCYCEETNGHNYCSKWGSDNLIKISCKGYEQRLSECKIEGAEEHECNGEVVLSCAEKELSKMDIERLQFPSNPLKPILKLSCYDTADDVEFDKDGIRVVDCPLGCKNTKSLVEGTLIYSVKSSICKAAIHSGVVDDGGNLVIRVASGVKRVFGTSRNGIVSIEGIEVEKGFTLSSVVSKLLDKVRIGVNPESRSGGTYASNSTEIDKAVDEIGDKQDNDIENENKNKGIDGSLSVPSHNERLKPLYNITPKLAFTGTSNSWLDITNYEFWSKIASSNKFSISIHFKPATNGIDGSRKTLLSLGNCGGLILSLDDRQLVVEQICHAAITITSVINTSDDDTSIDNEVVHILLTYHGPSKTIAVYSNGHNTIHKSNWSTISLTGPKYVGRPGTMYDDYFVGQIYNIQFFDHILTSQDAYSLIKNFNSTVINTFTVVDDGKIHCLKHPIKYNLTSRWDDSFKSLVLGCDDDLRVINGFVGQTFSVYCGDDCSDIKLPLKGSGIYSPDSSICKAAMHAGAGNHVLLKLLDGLPSYKSTKGHHGIISCSEYSPQLISFSVSPMVTSEYLTCEDDAMWILKLPIGSKHIVMCPKDCQNNKKAKVFGTDIYSPNSSVCKAALHSKDIKGNMRIEVEVAEGLSDYKGSERNGVTSYSYKGYLRSFKIISVDKC</sequence>
<evidence type="ECO:0000313" key="8">
    <source>
        <dbReference type="EMBL" id="SIO73692.1"/>
    </source>
</evidence>
<dbReference type="InterPro" id="IPR036609">
    <property type="entry name" value="LCCL_sf"/>
</dbReference>
<keyword evidence="1" id="KW-1015">Disulfide bond</keyword>
<accession>A0A1N6LXV3</accession>
<dbReference type="InterPro" id="IPR036392">
    <property type="entry name" value="PLAT/LH2_dom_sf"/>
</dbReference>
<gene>
    <name evidence="8" type="ORF">BmR1_04g06740</name>
</gene>
<dbReference type="SUPFAM" id="SSF69848">
    <property type="entry name" value="LCCL domain"/>
    <property type="match status" value="4"/>
</dbReference>
<dbReference type="SUPFAM" id="SSF49899">
    <property type="entry name" value="Concanavalin A-like lectins/glucanases"/>
    <property type="match status" value="1"/>
</dbReference>
<dbReference type="Gene3D" id="2.170.130.20">
    <property type="entry name" value="LCCL-like domain"/>
    <property type="match status" value="4"/>
</dbReference>
<evidence type="ECO:0000256" key="4">
    <source>
        <dbReference type="SAM" id="SignalP"/>
    </source>
</evidence>
<evidence type="ECO:0000313" key="9">
    <source>
        <dbReference type="Proteomes" id="UP000002899"/>
    </source>
</evidence>
<dbReference type="PANTHER" id="PTHR31331">
    <property type="entry name" value="LCCL DOMAIN PROTEIN (AFU_ORTHOLOGUE AFUA_5G08630)"/>
    <property type="match status" value="1"/>
</dbReference>
<dbReference type="SMART" id="SM00603">
    <property type="entry name" value="LCCL"/>
    <property type="match status" value="4"/>
</dbReference>
<feature type="domain" description="SRCR" evidence="6">
    <location>
        <begin position="489"/>
        <end position="600"/>
    </location>
</feature>
<dbReference type="InterPro" id="IPR036772">
    <property type="entry name" value="SRCR-like_dom_sf"/>
</dbReference>
<dbReference type="GeneID" id="24425993"/>
<evidence type="ECO:0000259" key="6">
    <source>
        <dbReference type="PROSITE" id="PS50287"/>
    </source>
</evidence>
<reference evidence="8 9" key="2">
    <citation type="journal article" date="2013" name="PLoS ONE">
        <title>Whole genome mapping and re-organization of the nuclear and mitochondrial genomes of Babesia microti isolates.</title>
        <authorList>
            <person name="Cornillot E."/>
            <person name="Dassouli A."/>
            <person name="Garg A."/>
            <person name="Pachikara N."/>
            <person name="Randazzo S."/>
            <person name="Depoix D."/>
            <person name="Carcy B."/>
            <person name="Delbecq S."/>
            <person name="Frutos R."/>
            <person name="Silva J.C."/>
            <person name="Sutton R."/>
            <person name="Krause P.J."/>
            <person name="Mamoun C.B."/>
        </authorList>
    </citation>
    <scope>NUCLEOTIDE SEQUENCE [LARGE SCALE GENOMIC DNA]</scope>
    <source>
        <strain evidence="8 9">RI</strain>
    </source>
</reference>
<organism evidence="8 9">
    <name type="scientific">Babesia microti (strain RI)</name>
    <dbReference type="NCBI Taxonomy" id="1133968"/>
    <lineage>
        <taxon>Eukaryota</taxon>
        <taxon>Sar</taxon>
        <taxon>Alveolata</taxon>
        <taxon>Apicomplexa</taxon>
        <taxon>Aconoidasida</taxon>
        <taxon>Piroplasmida</taxon>
        <taxon>Babesiidae</taxon>
        <taxon>Babesia</taxon>
    </lineage>
</organism>
<dbReference type="InterPro" id="IPR013320">
    <property type="entry name" value="ConA-like_dom_sf"/>
</dbReference>
<keyword evidence="8" id="KW-0560">Oxidoreductase</keyword>
<dbReference type="PROSITE" id="PS50287">
    <property type="entry name" value="SRCR_2"/>
    <property type="match status" value="2"/>
</dbReference>